<keyword evidence="11" id="KW-0503">Monooxygenase</keyword>
<dbReference type="InterPro" id="IPR052306">
    <property type="entry name" value="CYP450_71D"/>
</dbReference>
<keyword evidence="9" id="KW-0560">Oxidoreductase</keyword>
<evidence type="ECO:0000256" key="10">
    <source>
        <dbReference type="ARBA" id="ARBA00023004"/>
    </source>
</evidence>
<evidence type="ECO:0000256" key="1">
    <source>
        <dbReference type="ARBA" id="ARBA00001971"/>
    </source>
</evidence>
<dbReference type="Gramene" id="OE9A008508T1">
    <property type="protein sequence ID" value="OE9A008508C1"/>
    <property type="gene ID" value="OE9A008508"/>
</dbReference>
<dbReference type="Pfam" id="PF00067">
    <property type="entry name" value="p450"/>
    <property type="match status" value="1"/>
</dbReference>
<dbReference type="GO" id="GO:0016020">
    <property type="term" value="C:membrane"/>
    <property type="evidence" value="ECO:0007669"/>
    <property type="project" value="UniProtKB-SubCell"/>
</dbReference>
<organism evidence="13 14">
    <name type="scientific">Olea europaea subsp. europaea</name>
    <dbReference type="NCBI Taxonomy" id="158383"/>
    <lineage>
        <taxon>Eukaryota</taxon>
        <taxon>Viridiplantae</taxon>
        <taxon>Streptophyta</taxon>
        <taxon>Embryophyta</taxon>
        <taxon>Tracheophyta</taxon>
        <taxon>Spermatophyta</taxon>
        <taxon>Magnoliopsida</taxon>
        <taxon>eudicotyledons</taxon>
        <taxon>Gunneridae</taxon>
        <taxon>Pentapetalae</taxon>
        <taxon>asterids</taxon>
        <taxon>lamiids</taxon>
        <taxon>Lamiales</taxon>
        <taxon>Oleaceae</taxon>
        <taxon>Oleeae</taxon>
        <taxon>Olea</taxon>
    </lineage>
</organism>
<comment type="caution">
    <text evidence="13">The sequence shown here is derived from an EMBL/GenBank/DDBJ whole genome shotgun (WGS) entry which is preliminary data.</text>
</comment>
<evidence type="ECO:0000313" key="14">
    <source>
        <dbReference type="Proteomes" id="UP000594638"/>
    </source>
</evidence>
<keyword evidence="8" id="KW-1133">Transmembrane helix</keyword>
<dbReference type="PRINTS" id="PR00463">
    <property type="entry name" value="EP450I"/>
</dbReference>
<keyword evidence="6" id="KW-0479">Metal-binding</keyword>
<proteinExistence type="inferred from homology"/>
<dbReference type="InterPro" id="IPR001128">
    <property type="entry name" value="Cyt_P450"/>
</dbReference>
<dbReference type="EMBL" id="CACTIH010009101">
    <property type="protein sequence ID" value="CAA3024037.1"/>
    <property type="molecule type" value="Genomic_DNA"/>
</dbReference>
<evidence type="ECO:0000256" key="12">
    <source>
        <dbReference type="ARBA" id="ARBA00023136"/>
    </source>
</evidence>
<accession>A0A8S0UUD1</accession>
<keyword evidence="12" id="KW-0472">Membrane</keyword>
<comment type="cofactor">
    <cofactor evidence="1">
        <name>heme</name>
        <dbReference type="ChEBI" id="CHEBI:30413"/>
    </cofactor>
</comment>
<dbReference type="OrthoDB" id="1055148at2759"/>
<keyword evidence="7" id="KW-0735">Signal-anchor</keyword>
<dbReference type="SUPFAM" id="SSF48264">
    <property type="entry name" value="Cytochrome P450"/>
    <property type="match status" value="1"/>
</dbReference>
<evidence type="ECO:0000256" key="4">
    <source>
        <dbReference type="ARBA" id="ARBA00022617"/>
    </source>
</evidence>
<dbReference type="InterPro" id="IPR002401">
    <property type="entry name" value="Cyt_P450_E_grp-I"/>
</dbReference>
<name>A0A8S0UUD1_OLEEU</name>
<evidence type="ECO:0000256" key="6">
    <source>
        <dbReference type="ARBA" id="ARBA00022723"/>
    </source>
</evidence>
<evidence type="ECO:0000256" key="11">
    <source>
        <dbReference type="ARBA" id="ARBA00023033"/>
    </source>
</evidence>
<dbReference type="Proteomes" id="UP000594638">
    <property type="component" value="Unassembled WGS sequence"/>
</dbReference>
<comment type="similarity">
    <text evidence="3">Belongs to the cytochrome P450 family.</text>
</comment>
<keyword evidence="14" id="KW-1185">Reference proteome</keyword>
<evidence type="ECO:0000256" key="2">
    <source>
        <dbReference type="ARBA" id="ARBA00004606"/>
    </source>
</evidence>
<keyword evidence="5" id="KW-0812">Transmembrane</keyword>
<evidence type="ECO:0000313" key="13">
    <source>
        <dbReference type="EMBL" id="CAA3024037.1"/>
    </source>
</evidence>
<evidence type="ECO:0000256" key="9">
    <source>
        <dbReference type="ARBA" id="ARBA00023002"/>
    </source>
</evidence>
<dbReference type="AlphaFoldDB" id="A0A8S0UUD1"/>
<reference evidence="13 14" key="1">
    <citation type="submission" date="2019-12" db="EMBL/GenBank/DDBJ databases">
        <authorList>
            <person name="Alioto T."/>
            <person name="Alioto T."/>
            <person name="Gomez Garrido J."/>
        </authorList>
    </citation>
    <scope>NUCLEOTIDE SEQUENCE [LARGE SCALE GENOMIC DNA]</scope>
</reference>
<dbReference type="GO" id="GO:0005506">
    <property type="term" value="F:iron ion binding"/>
    <property type="evidence" value="ECO:0007669"/>
    <property type="project" value="InterPro"/>
</dbReference>
<comment type="subcellular location">
    <subcellularLocation>
        <location evidence="2">Membrane</location>
        <topology evidence="2">Single-pass type II membrane protein</topology>
    </subcellularLocation>
</comment>
<evidence type="ECO:0000256" key="8">
    <source>
        <dbReference type="ARBA" id="ARBA00022989"/>
    </source>
</evidence>
<dbReference type="PANTHER" id="PTHR47953:SF19">
    <property type="entry name" value="OS06G0641600 PROTEIN"/>
    <property type="match status" value="1"/>
</dbReference>
<dbReference type="PANTHER" id="PTHR47953">
    <property type="entry name" value="OS08G0105600 PROTEIN"/>
    <property type="match status" value="1"/>
</dbReference>
<dbReference type="GO" id="GO:0016705">
    <property type="term" value="F:oxidoreductase activity, acting on paired donors, with incorporation or reduction of molecular oxygen"/>
    <property type="evidence" value="ECO:0007669"/>
    <property type="project" value="InterPro"/>
</dbReference>
<protein>
    <submittedName>
        <fullName evidence="13">Premnaspirodiene oxygenase-like</fullName>
    </submittedName>
</protein>
<keyword evidence="10" id="KW-0408">Iron</keyword>
<keyword evidence="4" id="KW-0349">Heme</keyword>
<dbReference type="GO" id="GO:0020037">
    <property type="term" value="F:heme binding"/>
    <property type="evidence" value="ECO:0007669"/>
    <property type="project" value="InterPro"/>
</dbReference>
<dbReference type="Gene3D" id="1.10.630.10">
    <property type="entry name" value="Cytochrome P450"/>
    <property type="match status" value="1"/>
</dbReference>
<evidence type="ECO:0000256" key="3">
    <source>
        <dbReference type="ARBA" id="ARBA00010617"/>
    </source>
</evidence>
<evidence type="ECO:0000256" key="7">
    <source>
        <dbReference type="ARBA" id="ARBA00022968"/>
    </source>
</evidence>
<evidence type="ECO:0000256" key="5">
    <source>
        <dbReference type="ARBA" id="ARBA00022692"/>
    </source>
</evidence>
<dbReference type="InterPro" id="IPR036396">
    <property type="entry name" value="Cyt_P450_sf"/>
</dbReference>
<sequence length="126" mass="14213">MHTLIPLLPRASRKDCEINGHFIPAANAKVSVNAWEMCRDPKYWTNLESFKPERFENKGMDFTGNGHFKYIPFGSGNRKDPGKTFGIAGVELPLAQVLYNFDWKLLDGINSDILDKNENPGITASR</sequence>
<gene>
    <name evidence="13" type="ORF">OLEA9_A008508</name>
</gene>
<dbReference type="GO" id="GO:0004497">
    <property type="term" value="F:monooxygenase activity"/>
    <property type="evidence" value="ECO:0007669"/>
    <property type="project" value="UniProtKB-KW"/>
</dbReference>